<protein>
    <submittedName>
        <fullName evidence="2">Malonyl-CoA decarboxylase</fullName>
        <ecNumber evidence="2">4.1.1.9</ecNumber>
    </submittedName>
</protein>
<dbReference type="InterPro" id="IPR007956">
    <property type="entry name" value="Malonyl_CoA_deC_C"/>
</dbReference>
<dbReference type="OrthoDB" id="426718at2759"/>
<feature type="domain" description="Malonyl-CoA decarboxylase C-terminal" evidence="1">
    <location>
        <begin position="188"/>
        <end position="426"/>
    </location>
</feature>
<name>A0A1Z5JNP7_FISSO</name>
<dbReference type="GO" id="GO:2001294">
    <property type="term" value="P:malonyl-CoA catabolic process"/>
    <property type="evidence" value="ECO:0007669"/>
    <property type="project" value="TreeGrafter"/>
</dbReference>
<evidence type="ECO:0000259" key="1">
    <source>
        <dbReference type="Pfam" id="PF05292"/>
    </source>
</evidence>
<dbReference type="GO" id="GO:0005759">
    <property type="term" value="C:mitochondrial matrix"/>
    <property type="evidence" value="ECO:0007669"/>
    <property type="project" value="TreeGrafter"/>
</dbReference>
<dbReference type="InterPro" id="IPR042303">
    <property type="entry name" value="Malonyl_CoA_deC_C_sf"/>
</dbReference>
<dbReference type="GO" id="GO:0050080">
    <property type="term" value="F:malonyl-CoA decarboxylase activity"/>
    <property type="evidence" value="ECO:0007669"/>
    <property type="project" value="UniProtKB-EC"/>
</dbReference>
<evidence type="ECO:0000313" key="3">
    <source>
        <dbReference type="Proteomes" id="UP000198406"/>
    </source>
</evidence>
<dbReference type="Gene3D" id="3.40.630.150">
    <property type="entry name" value="Malonyl-CoA decarboxylase, catalytic domain"/>
    <property type="match status" value="1"/>
</dbReference>
<dbReference type="EMBL" id="BDSP01000095">
    <property type="protein sequence ID" value="GAX15637.1"/>
    <property type="molecule type" value="Genomic_DNA"/>
</dbReference>
<gene>
    <name evidence="2" type="ORF">FisN_3Hh109</name>
</gene>
<dbReference type="PANTHER" id="PTHR28641">
    <property type="match status" value="1"/>
</dbReference>
<organism evidence="2 3">
    <name type="scientific">Fistulifera solaris</name>
    <name type="common">Oleaginous diatom</name>
    <dbReference type="NCBI Taxonomy" id="1519565"/>
    <lineage>
        <taxon>Eukaryota</taxon>
        <taxon>Sar</taxon>
        <taxon>Stramenopiles</taxon>
        <taxon>Ochrophyta</taxon>
        <taxon>Bacillariophyta</taxon>
        <taxon>Bacillariophyceae</taxon>
        <taxon>Bacillariophycidae</taxon>
        <taxon>Naviculales</taxon>
        <taxon>Naviculaceae</taxon>
        <taxon>Fistulifera</taxon>
    </lineage>
</organism>
<dbReference type="GO" id="GO:0006633">
    <property type="term" value="P:fatty acid biosynthetic process"/>
    <property type="evidence" value="ECO:0007669"/>
    <property type="project" value="InterPro"/>
</dbReference>
<dbReference type="PANTHER" id="PTHR28641:SF1">
    <property type="entry name" value="MALONYL-COA DECARBOXYLASE, MITOCHONDRIAL"/>
    <property type="match status" value="1"/>
</dbReference>
<dbReference type="Proteomes" id="UP000198406">
    <property type="component" value="Unassembled WGS sequence"/>
</dbReference>
<reference evidence="2 3" key="1">
    <citation type="journal article" date="2015" name="Plant Cell">
        <title>Oil accumulation by the oleaginous diatom Fistulifera solaris as revealed by the genome and transcriptome.</title>
        <authorList>
            <person name="Tanaka T."/>
            <person name="Maeda Y."/>
            <person name="Veluchamy A."/>
            <person name="Tanaka M."/>
            <person name="Abida H."/>
            <person name="Marechal E."/>
            <person name="Bowler C."/>
            <person name="Muto M."/>
            <person name="Sunaga Y."/>
            <person name="Tanaka M."/>
            <person name="Yoshino T."/>
            <person name="Taniguchi T."/>
            <person name="Fukuda Y."/>
            <person name="Nemoto M."/>
            <person name="Matsumoto M."/>
            <person name="Wong P.S."/>
            <person name="Aburatani S."/>
            <person name="Fujibuchi W."/>
        </authorList>
    </citation>
    <scope>NUCLEOTIDE SEQUENCE [LARGE SCALE GENOMIC DNA]</scope>
    <source>
        <strain evidence="2 3">JPCC DA0580</strain>
    </source>
</reference>
<dbReference type="InParanoid" id="A0A1Z5JNP7"/>
<comment type="caution">
    <text evidence="2">The sequence shown here is derived from an EMBL/GenBank/DDBJ whole genome shotgun (WGS) entry which is preliminary data.</text>
</comment>
<accession>A0A1Z5JNP7</accession>
<sequence>MILRFQCLILRRCSNYKVARTAPLFRFVSSQDDKTWQRATNESSTQLLHSFQKLIEDLRYHQSKHSDHQRDIITFINRQYTELPALLSQPNDICQRREIIHHLANESHESDSSAPLYSILIDCFLETATADALRFLLASRADIQTYLAFLRRSPSNNDGDFDPLQERITRIDQHWRRVLNMWFSPSVLLAQRIRYDQTPAAVIERIVRKEAVHPVQGWKDLHNRFGPHRRVYALVHPFLLDRPLVVIHVSLQATDIPDSMRAIHEAQPTEQPTVAAFYSISNLERGLTGIGLGEVLISETVNLLRGEFPCLHEFVTLSPMPHFRKWLKANHPALEHELTIQFNRSLEEEDAATESISSEQETRLHQLATQYIVDETTPDEGYKPLDPVARFHLTNGAEVFRIVTQADPSTRGQQNSFGVMVNYRYDLSRRMERKARYAQNPRDFDVAVTNAR</sequence>
<dbReference type="InterPro" id="IPR038917">
    <property type="entry name" value="Malonyl_CoA_deC"/>
</dbReference>
<dbReference type="Pfam" id="PF05292">
    <property type="entry name" value="MCD"/>
    <property type="match status" value="1"/>
</dbReference>
<dbReference type="GO" id="GO:0005782">
    <property type="term" value="C:peroxisomal matrix"/>
    <property type="evidence" value="ECO:0007669"/>
    <property type="project" value="TreeGrafter"/>
</dbReference>
<keyword evidence="2" id="KW-0456">Lyase</keyword>
<keyword evidence="3" id="KW-1185">Reference proteome</keyword>
<dbReference type="GO" id="GO:0006085">
    <property type="term" value="P:acetyl-CoA biosynthetic process"/>
    <property type="evidence" value="ECO:0007669"/>
    <property type="project" value="TreeGrafter"/>
</dbReference>
<dbReference type="AlphaFoldDB" id="A0A1Z5JNP7"/>
<evidence type="ECO:0000313" key="2">
    <source>
        <dbReference type="EMBL" id="GAX15637.1"/>
    </source>
</evidence>
<proteinExistence type="predicted"/>
<dbReference type="EC" id="4.1.1.9" evidence="2"/>